<reference evidence="4" key="2">
    <citation type="journal article" date="2021" name="PeerJ">
        <title>Extensive microbial diversity within the chicken gut microbiome revealed by metagenomics and culture.</title>
        <authorList>
            <person name="Gilroy R."/>
            <person name="Ravi A."/>
            <person name="Getino M."/>
            <person name="Pursley I."/>
            <person name="Horton D.L."/>
            <person name="Alikhan N.F."/>
            <person name="Baker D."/>
            <person name="Gharbi K."/>
            <person name="Hall N."/>
            <person name="Watson M."/>
            <person name="Adriaenssens E.M."/>
            <person name="Foster-Nyarko E."/>
            <person name="Jarju S."/>
            <person name="Secka A."/>
            <person name="Antonio M."/>
            <person name="Oren A."/>
            <person name="Chaudhuri R.R."/>
            <person name="La Ragione R."/>
            <person name="Hildebrand F."/>
            <person name="Pallen M.J."/>
        </authorList>
    </citation>
    <scope>NUCLEOTIDE SEQUENCE</scope>
    <source>
        <strain evidence="4">B1-20833</strain>
    </source>
</reference>
<dbReference type="Proteomes" id="UP000823661">
    <property type="component" value="Unassembled WGS sequence"/>
</dbReference>
<organism evidence="4 5">
    <name type="scientific">Candidatus Cryptobacteroides intestinavium</name>
    <dbReference type="NCBI Taxonomy" id="2840766"/>
    <lineage>
        <taxon>Bacteria</taxon>
        <taxon>Pseudomonadati</taxon>
        <taxon>Bacteroidota</taxon>
        <taxon>Bacteroidia</taxon>
        <taxon>Bacteroidales</taxon>
        <taxon>Candidatus Cryptobacteroides</taxon>
    </lineage>
</organism>
<evidence type="ECO:0000256" key="2">
    <source>
        <dbReference type="ARBA" id="ARBA00023315"/>
    </source>
</evidence>
<dbReference type="AlphaFoldDB" id="A0A9D9EU77"/>
<dbReference type="PANTHER" id="PTHR43800">
    <property type="entry name" value="PEPTIDYL-LYSINE N-ACETYLTRANSFERASE YJAB"/>
    <property type="match status" value="1"/>
</dbReference>
<evidence type="ECO:0000313" key="4">
    <source>
        <dbReference type="EMBL" id="MBO8452410.1"/>
    </source>
</evidence>
<evidence type="ECO:0000313" key="5">
    <source>
        <dbReference type="Proteomes" id="UP000823661"/>
    </source>
</evidence>
<dbReference type="SUPFAM" id="SSF55729">
    <property type="entry name" value="Acyl-CoA N-acyltransferases (Nat)"/>
    <property type="match status" value="1"/>
</dbReference>
<dbReference type="Gene3D" id="3.40.630.30">
    <property type="match status" value="1"/>
</dbReference>
<gene>
    <name evidence="4" type="ORF">IAC06_05960</name>
</gene>
<accession>A0A9D9EU77</accession>
<dbReference type="Pfam" id="PF13673">
    <property type="entry name" value="Acetyltransf_10"/>
    <property type="match status" value="1"/>
</dbReference>
<name>A0A9D9EU77_9BACT</name>
<dbReference type="PROSITE" id="PS51186">
    <property type="entry name" value="GNAT"/>
    <property type="match status" value="1"/>
</dbReference>
<comment type="caution">
    <text evidence="4">The sequence shown here is derived from an EMBL/GenBank/DDBJ whole genome shotgun (WGS) entry which is preliminary data.</text>
</comment>
<proteinExistence type="predicted"/>
<dbReference type="GO" id="GO:0016747">
    <property type="term" value="F:acyltransferase activity, transferring groups other than amino-acyl groups"/>
    <property type="evidence" value="ECO:0007669"/>
    <property type="project" value="InterPro"/>
</dbReference>
<keyword evidence="2" id="KW-0012">Acyltransferase</keyword>
<sequence>MSADSSGRIIIKPIEKDARTKELITGLLVIWEASVRASHHFLTESDIRDLYPQAEEAIRQIDTLLVTDYDGSPIGFMGIQSGKIEMLFLHPDHFRKGIGRILIQKAFDEYDVQYVDVNEQNPSAVKFYEKTGFRTFRRDAVDDYGNPFPIIRMKRDTASIPEK</sequence>
<feature type="domain" description="N-acetyltransferase" evidence="3">
    <location>
        <begin position="28"/>
        <end position="158"/>
    </location>
</feature>
<dbReference type="InterPro" id="IPR000182">
    <property type="entry name" value="GNAT_dom"/>
</dbReference>
<protein>
    <submittedName>
        <fullName evidence="4">GNAT family N-acetyltransferase</fullName>
    </submittedName>
</protein>
<dbReference type="PANTHER" id="PTHR43800:SF1">
    <property type="entry name" value="PEPTIDYL-LYSINE N-ACETYLTRANSFERASE YJAB"/>
    <property type="match status" value="1"/>
</dbReference>
<dbReference type="EMBL" id="JADIMI010000060">
    <property type="protein sequence ID" value="MBO8452410.1"/>
    <property type="molecule type" value="Genomic_DNA"/>
</dbReference>
<evidence type="ECO:0000259" key="3">
    <source>
        <dbReference type="PROSITE" id="PS51186"/>
    </source>
</evidence>
<dbReference type="InterPro" id="IPR016181">
    <property type="entry name" value="Acyl_CoA_acyltransferase"/>
</dbReference>
<dbReference type="CDD" id="cd04301">
    <property type="entry name" value="NAT_SF"/>
    <property type="match status" value="1"/>
</dbReference>
<reference evidence="4" key="1">
    <citation type="submission" date="2020-10" db="EMBL/GenBank/DDBJ databases">
        <authorList>
            <person name="Gilroy R."/>
        </authorList>
    </citation>
    <scope>NUCLEOTIDE SEQUENCE</scope>
    <source>
        <strain evidence="4">B1-20833</strain>
    </source>
</reference>
<keyword evidence="1" id="KW-0808">Transferase</keyword>
<evidence type="ECO:0000256" key="1">
    <source>
        <dbReference type="ARBA" id="ARBA00022679"/>
    </source>
</evidence>